<proteinExistence type="predicted"/>
<dbReference type="PANTHER" id="PTHR38444:SF1">
    <property type="entry name" value="ENTEROBACTIN BIOSYNTHESIS PROTEIN YBDZ"/>
    <property type="match status" value="1"/>
</dbReference>
<dbReference type="RefSeq" id="WP_169347934.1">
    <property type="nucleotide sequence ID" value="NZ_JABBJJ010000147.1"/>
</dbReference>
<dbReference type="Gene3D" id="3.90.820.10">
    <property type="entry name" value="Structural Genomics, Unknown Function 30-nov-00 1gh9 Mol_id"/>
    <property type="match status" value="1"/>
</dbReference>
<keyword evidence="3" id="KW-1185">Reference proteome</keyword>
<dbReference type="InterPro" id="IPR037407">
    <property type="entry name" value="MLP_fam"/>
</dbReference>
<comment type="caution">
    <text evidence="2">The sequence shown here is derived from an EMBL/GenBank/DDBJ whole genome shotgun (WGS) entry which is preliminary data.</text>
</comment>
<evidence type="ECO:0000313" key="3">
    <source>
        <dbReference type="Proteomes" id="UP000518300"/>
    </source>
</evidence>
<evidence type="ECO:0000259" key="1">
    <source>
        <dbReference type="SMART" id="SM00923"/>
    </source>
</evidence>
<accession>A0A848LLU4</accession>
<dbReference type="Proteomes" id="UP000518300">
    <property type="component" value="Unassembled WGS sequence"/>
</dbReference>
<evidence type="ECO:0000313" key="2">
    <source>
        <dbReference type="EMBL" id="NMO18669.1"/>
    </source>
</evidence>
<dbReference type="SUPFAM" id="SSF160582">
    <property type="entry name" value="MbtH-like"/>
    <property type="match status" value="1"/>
</dbReference>
<name>A0A848LLU4_9BACT</name>
<dbReference type="GO" id="GO:0019290">
    <property type="term" value="P:siderophore biosynthetic process"/>
    <property type="evidence" value="ECO:0007669"/>
    <property type="project" value="TreeGrafter"/>
</dbReference>
<dbReference type="SMART" id="SM00923">
    <property type="entry name" value="MbtH"/>
    <property type="match status" value="1"/>
</dbReference>
<feature type="domain" description="MbtH-like" evidence="1">
    <location>
        <begin position="2"/>
        <end position="52"/>
    </location>
</feature>
<dbReference type="EMBL" id="JABBJJ010000147">
    <property type="protein sequence ID" value="NMO18669.1"/>
    <property type="molecule type" value="Genomic_DNA"/>
</dbReference>
<gene>
    <name evidence="2" type="ORF">HG543_27960</name>
</gene>
<reference evidence="2 3" key="1">
    <citation type="submission" date="2020-04" db="EMBL/GenBank/DDBJ databases">
        <title>Draft genome of Pyxidicoccus fallax type strain.</title>
        <authorList>
            <person name="Whitworth D.E."/>
        </authorList>
    </citation>
    <scope>NUCLEOTIDE SEQUENCE [LARGE SCALE GENOMIC DNA]</scope>
    <source>
        <strain evidence="2 3">DSM 14698</strain>
    </source>
</reference>
<dbReference type="GO" id="GO:0005829">
    <property type="term" value="C:cytosol"/>
    <property type="evidence" value="ECO:0007669"/>
    <property type="project" value="TreeGrafter"/>
</dbReference>
<dbReference type="AlphaFoldDB" id="A0A848LLU4"/>
<dbReference type="InterPro" id="IPR005153">
    <property type="entry name" value="MbtH-like_dom"/>
</dbReference>
<dbReference type="InterPro" id="IPR038020">
    <property type="entry name" value="MbtH-like_sf"/>
</dbReference>
<dbReference type="Pfam" id="PF03621">
    <property type="entry name" value="MbtH"/>
    <property type="match status" value="1"/>
</dbReference>
<protein>
    <submittedName>
        <fullName evidence="2">MbtH family protein</fullName>
    </submittedName>
</protein>
<sequence>MADEREDTTVYKVVVNHEEQYSIWPADRENALGWKDAGKQGPKAECLEYIKQVWTDMRPLSLRKKMEEQAQLKN</sequence>
<dbReference type="PANTHER" id="PTHR38444">
    <property type="entry name" value="ENTEROBACTIN BIOSYNTHESIS PROTEIN YBDZ"/>
    <property type="match status" value="1"/>
</dbReference>
<organism evidence="2 3">
    <name type="scientific">Pyxidicoccus fallax</name>
    <dbReference type="NCBI Taxonomy" id="394095"/>
    <lineage>
        <taxon>Bacteria</taxon>
        <taxon>Pseudomonadati</taxon>
        <taxon>Myxococcota</taxon>
        <taxon>Myxococcia</taxon>
        <taxon>Myxococcales</taxon>
        <taxon>Cystobacterineae</taxon>
        <taxon>Myxococcaceae</taxon>
        <taxon>Pyxidicoccus</taxon>
    </lineage>
</organism>